<dbReference type="InterPro" id="IPR045478">
    <property type="entry name" value="Exportin-5_C"/>
</dbReference>
<organism evidence="4">
    <name type="scientific">Echinostoma caproni</name>
    <dbReference type="NCBI Taxonomy" id="27848"/>
    <lineage>
        <taxon>Eukaryota</taxon>
        <taxon>Metazoa</taxon>
        <taxon>Spiralia</taxon>
        <taxon>Lophotrochozoa</taxon>
        <taxon>Platyhelminthes</taxon>
        <taxon>Trematoda</taxon>
        <taxon>Digenea</taxon>
        <taxon>Plagiorchiida</taxon>
        <taxon>Echinostomata</taxon>
        <taxon>Echinostomatoidea</taxon>
        <taxon>Echinostomatidae</taxon>
        <taxon>Echinostoma</taxon>
    </lineage>
</organism>
<dbReference type="WBParaSite" id="ECPE_0000740801-mRNA-1">
    <property type="protein sequence ID" value="ECPE_0000740801-mRNA-1"/>
    <property type="gene ID" value="ECPE_0000740801"/>
</dbReference>
<dbReference type="SUPFAM" id="SSF48371">
    <property type="entry name" value="ARM repeat"/>
    <property type="match status" value="1"/>
</dbReference>
<dbReference type="OrthoDB" id="2215036at2759"/>
<dbReference type="Gene3D" id="1.25.10.10">
    <property type="entry name" value="Leucine-rich Repeat Variant"/>
    <property type="match status" value="2"/>
</dbReference>
<reference evidence="4" key="1">
    <citation type="submission" date="2016-06" db="UniProtKB">
        <authorList>
            <consortium name="WormBaseParasite"/>
        </authorList>
    </citation>
    <scope>IDENTIFICATION</scope>
</reference>
<feature type="domain" description="Exportin-5 C-terminal" evidence="1">
    <location>
        <begin position="240"/>
        <end position="521"/>
    </location>
</feature>
<evidence type="ECO:0000313" key="4">
    <source>
        <dbReference type="WBParaSite" id="ECPE_0000740801-mRNA-1"/>
    </source>
</evidence>
<dbReference type="AlphaFoldDB" id="A0A183AKA7"/>
<reference evidence="2 3" key="2">
    <citation type="submission" date="2018-11" db="EMBL/GenBank/DDBJ databases">
        <authorList>
            <consortium name="Pathogen Informatics"/>
        </authorList>
    </citation>
    <scope>NUCLEOTIDE SEQUENCE [LARGE SCALE GENOMIC DNA]</scope>
    <source>
        <strain evidence="2 3">Egypt</strain>
    </source>
</reference>
<dbReference type="InterPro" id="IPR016024">
    <property type="entry name" value="ARM-type_fold"/>
</dbReference>
<sequence length="568" mass="63424">MDIHTIAQSVQSILDPQVDNARRSQCFKSSSIQSITLCREAVLMLSGFLDTCRTDVLTQWKPRYESDSTAADGTSFVQLLTRLLGHESIRIDALSLLTILLNRKPQSTSGSSEESFKLIEIMLRNDDIINRLASIVIALISEPPVYTESRYNSLVLFAEVFHRLGGGLITYWSEMEPFANPCACSSQRQFICPNRATHLLDTIVQLTTYPIRNGGPTGTTPHSGWSRAIFETDDWGAFFSQSVLDWDALELFLEQILPTMNKACQREDCLIQFESALINWARLFLQTLSAVNDPNVRGKVLMCISVVMQQLDSKYDTEFLIPFLNNIFASFRYVAPAEGNPNPFYRPNCVKAMQLLAATAFFRFVKTVPERVMRHFQEVATEVATLWSESVSGVVEKSVLLESLISLCVQSDLLKQLLSGALAQWTPNSPDLSEPMGSLLRSCSTGGPGLITALGLDQPVQCLNDFSSLPVQTRVTLTRNVLTLMAAVRRLSDPVRIEQLEQITVPLLEPVTPSVLMLLRSLLICVPIELYMAIVLGQVSDHQVFKRSDEAKVENCQNILPSYMLTPQ</sequence>
<dbReference type="EMBL" id="UZAN01044543">
    <property type="protein sequence ID" value="VDP80978.1"/>
    <property type="molecule type" value="Genomic_DNA"/>
</dbReference>
<gene>
    <name evidence="2" type="ORF">ECPE_LOCUS7392</name>
</gene>
<name>A0A183AKA7_9TREM</name>
<dbReference type="InterPro" id="IPR011989">
    <property type="entry name" value="ARM-like"/>
</dbReference>
<evidence type="ECO:0000313" key="2">
    <source>
        <dbReference type="EMBL" id="VDP80978.1"/>
    </source>
</evidence>
<evidence type="ECO:0000259" key="1">
    <source>
        <dbReference type="Pfam" id="PF19273"/>
    </source>
</evidence>
<dbReference type="Proteomes" id="UP000272942">
    <property type="component" value="Unassembled WGS sequence"/>
</dbReference>
<proteinExistence type="predicted"/>
<keyword evidence="3" id="KW-1185">Reference proteome</keyword>
<dbReference type="Pfam" id="PF19273">
    <property type="entry name" value="Exportin-5"/>
    <property type="match status" value="1"/>
</dbReference>
<accession>A0A183AKA7</accession>
<evidence type="ECO:0000313" key="3">
    <source>
        <dbReference type="Proteomes" id="UP000272942"/>
    </source>
</evidence>
<protein>
    <submittedName>
        <fullName evidence="4">Exportin-5 domain-containing protein</fullName>
    </submittedName>
</protein>